<sequence>ILARRDVFRCSRHFSPETLKLSNLVSPGDHQAKSSEGN</sequence>
<dbReference type="Proteomes" id="UP000265520">
    <property type="component" value="Unassembled WGS sequence"/>
</dbReference>
<reference evidence="1 2" key="1">
    <citation type="journal article" date="2018" name="Front. Plant Sci.">
        <title>Red Clover (Trifolium pratense) and Zigzag Clover (T. medium) - A Picture of Genomic Similarities and Differences.</title>
        <authorList>
            <person name="Dluhosova J."/>
            <person name="Istvanek J."/>
            <person name="Nedelnik J."/>
            <person name="Repkova J."/>
        </authorList>
    </citation>
    <scope>NUCLEOTIDE SEQUENCE [LARGE SCALE GENOMIC DNA]</scope>
    <source>
        <strain evidence="2">cv. 10/8</strain>
        <tissue evidence="1">Leaf</tissue>
    </source>
</reference>
<proteinExistence type="predicted"/>
<protein>
    <submittedName>
        <fullName evidence="1">Uncharacterized protein</fullName>
    </submittedName>
</protein>
<dbReference type="EMBL" id="LXQA010970402">
    <property type="protein sequence ID" value="MCI79281.1"/>
    <property type="molecule type" value="Genomic_DNA"/>
</dbReference>
<organism evidence="1 2">
    <name type="scientific">Trifolium medium</name>
    <dbReference type="NCBI Taxonomy" id="97028"/>
    <lineage>
        <taxon>Eukaryota</taxon>
        <taxon>Viridiplantae</taxon>
        <taxon>Streptophyta</taxon>
        <taxon>Embryophyta</taxon>
        <taxon>Tracheophyta</taxon>
        <taxon>Spermatophyta</taxon>
        <taxon>Magnoliopsida</taxon>
        <taxon>eudicotyledons</taxon>
        <taxon>Gunneridae</taxon>
        <taxon>Pentapetalae</taxon>
        <taxon>rosids</taxon>
        <taxon>fabids</taxon>
        <taxon>Fabales</taxon>
        <taxon>Fabaceae</taxon>
        <taxon>Papilionoideae</taxon>
        <taxon>50 kb inversion clade</taxon>
        <taxon>NPAAA clade</taxon>
        <taxon>Hologalegina</taxon>
        <taxon>IRL clade</taxon>
        <taxon>Trifolieae</taxon>
        <taxon>Trifolium</taxon>
    </lineage>
</organism>
<keyword evidence="2" id="KW-1185">Reference proteome</keyword>
<name>A0A392UWL7_9FABA</name>
<feature type="non-terminal residue" evidence="1">
    <location>
        <position position="1"/>
    </location>
</feature>
<evidence type="ECO:0000313" key="1">
    <source>
        <dbReference type="EMBL" id="MCI79281.1"/>
    </source>
</evidence>
<accession>A0A392UWL7</accession>
<comment type="caution">
    <text evidence="1">The sequence shown here is derived from an EMBL/GenBank/DDBJ whole genome shotgun (WGS) entry which is preliminary data.</text>
</comment>
<evidence type="ECO:0000313" key="2">
    <source>
        <dbReference type="Proteomes" id="UP000265520"/>
    </source>
</evidence>
<dbReference type="AlphaFoldDB" id="A0A392UWL7"/>